<dbReference type="Pfam" id="PF13302">
    <property type="entry name" value="Acetyltransf_3"/>
    <property type="match status" value="1"/>
</dbReference>
<dbReference type="InterPro" id="IPR016181">
    <property type="entry name" value="Acyl_CoA_acyltransferase"/>
</dbReference>
<protein>
    <submittedName>
        <fullName evidence="2">GNAT family N-acetyltransferase</fullName>
    </submittedName>
</protein>
<dbReference type="Gene3D" id="3.40.630.30">
    <property type="match status" value="1"/>
</dbReference>
<feature type="domain" description="N-acetyltransferase" evidence="1">
    <location>
        <begin position="13"/>
        <end position="176"/>
    </location>
</feature>
<sequence length="181" mass="20168">MTGEQCGAVAARLHLRPLSPDDGREIYDMLQQIASNDNGFHNPVCGMSVGEYGEWLRREYGYDTGDLEDWMVPQSSYWLYDGDQPVGYGRLRHRLNAALEAHSGHIGYAIAQPYRGRGYGNAILALLLNEAARLGLKWVQIGANADNARSNRVIRHCGGELIRTDGSKNFYRITLKRGAQA</sequence>
<evidence type="ECO:0000313" key="3">
    <source>
        <dbReference type="Proteomes" id="UP000824123"/>
    </source>
</evidence>
<proteinExistence type="predicted"/>
<dbReference type="SUPFAM" id="SSF55729">
    <property type="entry name" value="Acyl-CoA N-acyltransferases (Nat)"/>
    <property type="match status" value="1"/>
</dbReference>
<name>A0A9D1S4U9_9FIRM</name>
<dbReference type="GO" id="GO:0016747">
    <property type="term" value="F:acyltransferase activity, transferring groups other than amino-acyl groups"/>
    <property type="evidence" value="ECO:0007669"/>
    <property type="project" value="InterPro"/>
</dbReference>
<gene>
    <name evidence="2" type="ORF">IAC59_08765</name>
</gene>
<dbReference type="PROSITE" id="PS51186">
    <property type="entry name" value="GNAT"/>
    <property type="match status" value="1"/>
</dbReference>
<dbReference type="EMBL" id="DVNK01000052">
    <property type="protein sequence ID" value="HIU47329.1"/>
    <property type="molecule type" value="Genomic_DNA"/>
</dbReference>
<comment type="caution">
    <text evidence="2">The sequence shown here is derived from an EMBL/GenBank/DDBJ whole genome shotgun (WGS) entry which is preliminary data.</text>
</comment>
<dbReference type="InterPro" id="IPR000182">
    <property type="entry name" value="GNAT_dom"/>
</dbReference>
<evidence type="ECO:0000313" key="2">
    <source>
        <dbReference type="EMBL" id="HIU47329.1"/>
    </source>
</evidence>
<reference evidence="2" key="1">
    <citation type="submission" date="2020-10" db="EMBL/GenBank/DDBJ databases">
        <authorList>
            <person name="Gilroy R."/>
        </authorList>
    </citation>
    <scope>NUCLEOTIDE SEQUENCE</scope>
    <source>
        <strain evidence="2">ChiSxjej2B14-8506</strain>
    </source>
</reference>
<dbReference type="AlphaFoldDB" id="A0A9D1S4U9"/>
<reference evidence="2" key="2">
    <citation type="journal article" date="2021" name="PeerJ">
        <title>Extensive microbial diversity within the chicken gut microbiome revealed by metagenomics and culture.</title>
        <authorList>
            <person name="Gilroy R."/>
            <person name="Ravi A."/>
            <person name="Getino M."/>
            <person name="Pursley I."/>
            <person name="Horton D.L."/>
            <person name="Alikhan N.F."/>
            <person name="Baker D."/>
            <person name="Gharbi K."/>
            <person name="Hall N."/>
            <person name="Watson M."/>
            <person name="Adriaenssens E.M."/>
            <person name="Foster-Nyarko E."/>
            <person name="Jarju S."/>
            <person name="Secka A."/>
            <person name="Antonio M."/>
            <person name="Oren A."/>
            <person name="Chaudhuri R.R."/>
            <person name="La Ragione R."/>
            <person name="Hildebrand F."/>
            <person name="Pallen M.J."/>
        </authorList>
    </citation>
    <scope>NUCLEOTIDE SEQUENCE</scope>
    <source>
        <strain evidence="2">ChiSxjej2B14-8506</strain>
    </source>
</reference>
<evidence type="ECO:0000259" key="1">
    <source>
        <dbReference type="PROSITE" id="PS51186"/>
    </source>
</evidence>
<dbReference type="PANTHER" id="PTHR39173:SF1">
    <property type="entry name" value="ACETYLTRANSFERASE"/>
    <property type="match status" value="1"/>
</dbReference>
<organism evidence="2 3">
    <name type="scientific">Candidatus Fimadaptatus faecigallinarum</name>
    <dbReference type="NCBI Taxonomy" id="2840814"/>
    <lineage>
        <taxon>Bacteria</taxon>
        <taxon>Bacillati</taxon>
        <taxon>Bacillota</taxon>
        <taxon>Clostridia</taxon>
        <taxon>Eubacteriales</taxon>
        <taxon>Candidatus Fimadaptatus</taxon>
    </lineage>
</organism>
<dbReference type="PANTHER" id="PTHR39173">
    <property type="entry name" value="ACETYLTRANSFERASE"/>
    <property type="match status" value="1"/>
</dbReference>
<dbReference type="CDD" id="cd04301">
    <property type="entry name" value="NAT_SF"/>
    <property type="match status" value="1"/>
</dbReference>
<dbReference type="Proteomes" id="UP000824123">
    <property type="component" value="Unassembled WGS sequence"/>
</dbReference>
<accession>A0A9D1S4U9</accession>